<name>A0A836IPX6_9TRYP</name>
<dbReference type="PANTHER" id="PTHR21576:SF157">
    <property type="entry name" value="NODULIN-LIKE DOMAIN-CONTAINING PROTEIN"/>
    <property type="match status" value="1"/>
</dbReference>
<sequence>MAGLSDWFSQTQYLRARREQGLHPVNEMNRFWILVCGLFCGICVSLTFAYDLFTTQFRDQFQMSAGDLSTVSTVGLVFCYFLLPFSVIFETCGPFLNFMICLVTGVIGTVCLALTFSGTIPGNVATVTIFYAFLNISSGLIDTTYISTLFEVFPRNRGPAVGLAKVMTGLGSTIFACLSTTLFKGNTVGFIYFLCVLITVVSAWASFLVVLPPYYINWWRLRGKSAEEVADLQATRQFYENQSVPARRLFLGYAVVLTMIVFFTVEAPVLAYAKHVPRSAELAVGGVACVLTLCIFLMVLPLRCLGGMDKGAPLDPEPRSIAQVCGVSVVESDVSEGATVEKARPVVGNVAAVNSDSSLSPESGAVSEANSGLDPRYPGSSILDYMKSLDLWLILLYTFCVAPMGIMVSYNGTTISIAKTGRERSHETAALYTAFLGLGNSVGRIAFGMFEAYSQYTKRNPGCRRVLVTASLFVTPALAAMGGLLLLVLPGNMILLPYILVYIGDGFNATVQALIFTCLFEKFHNTLYNMVFMVMAICVVVFNRFLFGMYVDMQHRELNLSASQECNRVVCIQTPFVVATCVAVCGLLIAVPVHLRYARFVARVQNTQKDTPM</sequence>
<reference evidence="6 7" key="1">
    <citation type="submission" date="2021-02" db="EMBL/GenBank/DDBJ databases">
        <title>Porcisia hertigi Genome sequencing and assembly.</title>
        <authorList>
            <person name="Almutairi H."/>
            <person name="Gatherer D."/>
        </authorList>
    </citation>
    <scope>NUCLEOTIDE SEQUENCE [LARGE SCALE GENOMIC DNA]</scope>
    <source>
        <strain evidence="6 7">C119</strain>
    </source>
</reference>
<feature type="transmembrane region" description="Helical" evidence="5">
    <location>
        <begin position="576"/>
        <end position="595"/>
    </location>
</feature>
<organism evidence="6 7">
    <name type="scientific">Porcisia hertigi</name>
    <dbReference type="NCBI Taxonomy" id="2761500"/>
    <lineage>
        <taxon>Eukaryota</taxon>
        <taxon>Discoba</taxon>
        <taxon>Euglenozoa</taxon>
        <taxon>Kinetoplastea</taxon>
        <taxon>Metakinetoplastina</taxon>
        <taxon>Trypanosomatida</taxon>
        <taxon>Trypanosomatidae</taxon>
        <taxon>Leishmaniinae</taxon>
        <taxon>Porcisia</taxon>
    </lineage>
</organism>
<comment type="caution">
    <text evidence="6">The sequence shown here is derived from an EMBL/GenBank/DDBJ whole genome shotgun (WGS) entry which is preliminary data.</text>
</comment>
<dbReference type="RefSeq" id="XP_067757486.1">
    <property type="nucleotide sequence ID" value="XM_067901123.1"/>
</dbReference>
<evidence type="ECO:0000313" key="6">
    <source>
        <dbReference type="EMBL" id="KAG5505818.1"/>
    </source>
</evidence>
<feature type="transmembrane region" description="Helical" evidence="5">
    <location>
        <begin position="282"/>
        <end position="300"/>
    </location>
</feature>
<gene>
    <name evidence="6" type="ORF">JKF63_05154</name>
</gene>
<evidence type="ECO:0000256" key="4">
    <source>
        <dbReference type="ARBA" id="ARBA00023136"/>
    </source>
</evidence>
<feature type="transmembrane region" description="Helical" evidence="5">
    <location>
        <begin position="527"/>
        <end position="551"/>
    </location>
</feature>
<feature type="transmembrane region" description="Helical" evidence="5">
    <location>
        <begin position="129"/>
        <end position="150"/>
    </location>
</feature>
<dbReference type="OrthoDB" id="264511at2759"/>
<evidence type="ECO:0000256" key="5">
    <source>
        <dbReference type="SAM" id="Phobius"/>
    </source>
</evidence>
<dbReference type="KEGG" id="phet:94291200"/>
<feature type="transmembrane region" description="Helical" evidence="5">
    <location>
        <begin position="31"/>
        <end position="50"/>
    </location>
</feature>
<dbReference type="SUPFAM" id="SSF103473">
    <property type="entry name" value="MFS general substrate transporter"/>
    <property type="match status" value="2"/>
</dbReference>
<dbReference type="GeneID" id="94291200"/>
<accession>A0A836IPX6</accession>
<dbReference type="AlphaFoldDB" id="A0A836IPX6"/>
<keyword evidence="4 5" id="KW-0472">Membrane</keyword>
<evidence type="ECO:0000256" key="1">
    <source>
        <dbReference type="ARBA" id="ARBA00004141"/>
    </source>
</evidence>
<keyword evidence="2 5" id="KW-0812">Transmembrane</keyword>
<dbReference type="GO" id="GO:0016020">
    <property type="term" value="C:membrane"/>
    <property type="evidence" value="ECO:0007669"/>
    <property type="project" value="UniProtKB-SubCell"/>
</dbReference>
<feature type="transmembrane region" description="Helical" evidence="5">
    <location>
        <begin position="466"/>
        <end position="489"/>
    </location>
</feature>
<evidence type="ECO:0000313" key="7">
    <source>
        <dbReference type="Proteomes" id="UP000674318"/>
    </source>
</evidence>
<feature type="transmembrane region" description="Helical" evidence="5">
    <location>
        <begin position="250"/>
        <end position="270"/>
    </location>
</feature>
<feature type="transmembrane region" description="Helical" evidence="5">
    <location>
        <begin position="189"/>
        <end position="216"/>
    </location>
</feature>
<proteinExistence type="predicted"/>
<feature type="transmembrane region" description="Helical" evidence="5">
    <location>
        <begin position="430"/>
        <end position="454"/>
    </location>
</feature>
<dbReference type="Proteomes" id="UP000674318">
    <property type="component" value="Chromosome 21"/>
</dbReference>
<dbReference type="EMBL" id="JAFJZO010000021">
    <property type="protein sequence ID" value="KAG5505818.1"/>
    <property type="molecule type" value="Genomic_DNA"/>
</dbReference>
<feature type="transmembrane region" description="Helical" evidence="5">
    <location>
        <begin position="391"/>
        <end position="410"/>
    </location>
</feature>
<protein>
    <submittedName>
        <fullName evidence="6">Uncharacterized protein</fullName>
    </submittedName>
</protein>
<dbReference type="PANTHER" id="PTHR21576">
    <property type="entry name" value="UNCHARACTERIZED NODULIN-LIKE PROTEIN"/>
    <property type="match status" value="1"/>
</dbReference>
<feature type="transmembrane region" description="Helical" evidence="5">
    <location>
        <begin position="162"/>
        <end position="183"/>
    </location>
</feature>
<feature type="transmembrane region" description="Helical" evidence="5">
    <location>
        <begin position="70"/>
        <end position="89"/>
    </location>
</feature>
<keyword evidence="7" id="KW-1185">Reference proteome</keyword>
<feature type="transmembrane region" description="Helical" evidence="5">
    <location>
        <begin position="495"/>
        <end position="520"/>
    </location>
</feature>
<evidence type="ECO:0000256" key="3">
    <source>
        <dbReference type="ARBA" id="ARBA00022989"/>
    </source>
</evidence>
<evidence type="ECO:0000256" key="2">
    <source>
        <dbReference type="ARBA" id="ARBA00022692"/>
    </source>
</evidence>
<feature type="transmembrane region" description="Helical" evidence="5">
    <location>
        <begin position="96"/>
        <end position="117"/>
    </location>
</feature>
<dbReference type="Gene3D" id="1.20.1250.20">
    <property type="entry name" value="MFS general substrate transporter like domains"/>
    <property type="match status" value="1"/>
</dbReference>
<comment type="subcellular location">
    <subcellularLocation>
        <location evidence="1">Membrane</location>
        <topology evidence="1">Multi-pass membrane protein</topology>
    </subcellularLocation>
</comment>
<dbReference type="InterPro" id="IPR036259">
    <property type="entry name" value="MFS_trans_sf"/>
</dbReference>
<keyword evidence="3 5" id="KW-1133">Transmembrane helix</keyword>